<dbReference type="RefSeq" id="WP_344506864.1">
    <property type="nucleotide sequence ID" value="NZ_BAAAQD010000016.1"/>
</dbReference>
<dbReference type="InterPro" id="IPR029063">
    <property type="entry name" value="SAM-dependent_MTases_sf"/>
</dbReference>
<evidence type="ECO:0000259" key="3">
    <source>
        <dbReference type="Pfam" id="PF13649"/>
    </source>
</evidence>
<keyword evidence="2" id="KW-0808">Transferase</keyword>
<sequence length="240" mass="25088">MFDYDAELRPHTAHLRAAAAVGTRDRVLDVGCGTGQTTRAAARAATAGSALGVDISGPALATARTRSAGLSNIAFEEADAAVHAFPPAQFDVCLSRFGTMFFADPAAAFTNIALALRPGARLAMLVWQAADRNEWSTVVGEALSAAPRPAAFSLADPASTGTVLTAAGFTDMVFTDVHEPVYYGPDPSAAFDAVMYLERAAGTDPDPSARRRLHEAVTAHATPAGVTFDSRAWLITAHRT</sequence>
<protein>
    <submittedName>
        <fullName evidence="4">Class I SAM-dependent methyltransferase</fullName>
    </submittedName>
</protein>
<evidence type="ECO:0000256" key="2">
    <source>
        <dbReference type="ARBA" id="ARBA00022679"/>
    </source>
</evidence>
<feature type="domain" description="Methyltransferase" evidence="3">
    <location>
        <begin position="27"/>
        <end position="119"/>
    </location>
</feature>
<accession>A0ABP4ME28</accession>
<dbReference type="PANTHER" id="PTHR43861:SF1">
    <property type="entry name" value="TRANS-ACONITATE 2-METHYLTRANSFERASE"/>
    <property type="match status" value="1"/>
</dbReference>
<gene>
    <name evidence="4" type="ORF">GCM10009827_070430</name>
</gene>
<proteinExistence type="predicted"/>
<dbReference type="InterPro" id="IPR041698">
    <property type="entry name" value="Methyltransf_25"/>
</dbReference>
<dbReference type="PANTHER" id="PTHR43861">
    <property type="entry name" value="TRANS-ACONITATE 2-METHYLTRANSFERASE-RELATED"/>
    <property type="match status" value="1"/>
</dbReference>
<dbReference type="CDD" id="cd02440">
    <property type="entry name" value="AdoMet_MTases"/>
    <property type="match status" value="1"/>
</dbReference>
<keyword evidence="1 4" id="KW-0489">Methyltransferase</keyword>
<dbReference type="Gene3D" id="3.40.50.150">
    <property type="entry name" value="Vaccinia Virus protein VP39"/>
    <property type="match status" value="1"/>
</dbReference>
<organism evidence="4 5">
    <name type="scientific">Dactylosporangium maewongense</name>
    <dbReference type="NCBI Taxonomy" id="634393"/>
    <lineage>
        <taxon>Bacteria</taxon>
        <taxon>Bacillati</taxon>
        <taxon>Actinomycetota</taxon>
        <taxon>Actinomycetes</taxon>
        <taxon>Micromonosporales</taxon>
        <taxon>Micromonosporaceae</taxon>
        <taxon>Dactylosporangium</taxon>
    </lineage>
</organism>
<keyword evidence="5" id="KW-1185">Reference proteome</keyword>
<dbReference type="Pfam" id="PF13649">
    <property type="entry name" value="Methyltransf_25"/>
    <property type="match status" value="1"/>
</dbReference>
<dbReference type="EMBL" id="BAAAQD010000016">
    <property type="protein sequence ID" value="GAA1540918.1"/>
    <property type="molecule type" value="Genomic_DNA"/>
</dbReference>
<dbReference type="GO" id="GO:0032259">
    <property type="term" value="P:methylation"/>
    <property type="evidence" value="ECO:0007669"/>
    <property type="project" value="UniProtKB-KW"/>
</dbReference>
<evidence type="ECO:0000256" key="1">
    <source>
        <dbReference type="ARBA" id="ARBA00022603"/>
    </source>
</evidence>
<evidence type="ECO:0000313" key="5">
    <source>
        <dbReference type="Proteomes" id="UP001501470"/>
    </source>
</evidence>
<evidence type="ECO:0000313" key="4">
    <source>
        <dbReference type="EMBL" id="GAA1540918.1"/>
    </source>
</evidence>
<name>A0ABP4ME28_9ACTN</name>
<dbReference type="Proteomes" id="UP001501470">
    <property type="component" value="Unassembled WGS sequence"/>
</dbReference>
<comment type="caution">
    <text evidence="4">The sequence shown here is derived from an EMBL/GenBank/DDBJ whole genome shotgun (WGS) entry which is preliminary data.</text>
</comment>
<dbReference type="GO" id="GO:0008168">
    <property type="term" value="F:methyltransferase activity"/>
    <property type="evidence" value="ECO:0007669"/>
    <property type="project" value="UniProtKB-KW"/>
</dbReference>
<reference evidence="5" key="1">
    <citation type="journal article" date="2019" name="Int. J. Syst. Evol. Microbiol.">
        <title>The Global Catalogue of Microorganisms (GCM) 10K type strain sequencing project: providing services to taxonomists for standard genome sequencing and annotation.</title>
        <authorList>
            <consortium name="The Broad Institute Genomics Platform"/>
            <consortium name="The Broad Institute Genome Sequencing Center for Infectious Disease"/>
            <person name="Wu L."/>
            <person name="Ma J."/>
        </authorList>
    </citation>
    <scope>NUCLEOTIDE SEQUENCE [LARGE SCALE GENOMIC DNA]</scope>
    <source>
        <strain evidence="5">JCM 15933</strain>
    </source>
</reference>
<dbReference type="SUPFAM" id="SSF53335">
    <property type="entry name" value="S-adenosyl-L-methionine-dependent methyltransferases"/>
    <property type="match status" value="1"/>
</dbReference>